<feature type="transmembrane region" description="Helical" evidence="6">
    <location>
        <begin position="457"/>
        <end position="477"/>
    </location>
</feature>
<feature type="transmembrane region" description="Helical" evidence="6">
    <location>
        <begin position="402"/>
        <end position="421"/>
    </location>
</feature>
<dbReference type="PANTHER" id="PTHR30250">
    <property type="entry name" value="PST FAMILY PREDICTED COLANIC ACID TRANSPORTER"/>
    <property type="match status" value="1"/>
</dbReference>
<dbReference type="KEGG" id="ton:TON_1702"/>
<dbReference type="InterPro" id="IPR002797">
    <property type="entry name" value="Polysacc_synth"/>
</dbReference>
<evidence type="ECO:0000256" key="2">
    <source>
        <dbReference type="ARBA" id="ARBA00022475"/>
    </source>
</evidence>
<evidence type="ECO:0000256" key="3">
    <source>
        <dbReference type="ARBA" id="ARBA00022692"/>
    </source>
</evidence>
<dbReference type="OrthoDB" id="19148at2157"/>
<dbReference type="PATRIC" id="fig|523850.10.peg.1716"/>
<evidence type="ECO:0000256" key="6">
    <source>
        <dbReference type="SAM" id="Phobius"/>
    </source>
</evidence>
<feature type="transmembrane region" description="Helical" evidence="6">
    <location>
        <begin position="265"/>
        <end position="285"/>
    </location>
</feature>
<dbReference type="CDD" id="cd13128">
    <property type="entry name" value="MATE_Wzx_like"/>
    <property type="match status" value="1"/>
</dbReference>
<evidence type="ECO:0000313" key="8">
    <source>
        <dbReference type="Proteomes" id="UP000002727"/>
    </source>
</evidence>
<dbReference type="GeneID" id="7017371"/>
<keyword evidence="2" id="KW-1003">Cell membrane</keyword>
<feature type="transmembrane region" description="Helical" evidence="6">
    <location>
        <begin position="345"/>
        <end position="368"/>
    </location>
</feature>
<keyword evidence="3 6" id="KW-0812">Transmembrane</keyword>
<keyword evidence="5 6" id="KW-0472">Membrane</keyword>
<keyword evidence="8" id="KW-1185">Reference proteome</keyword>
<dbReference type="InterPro" id="IPR050833">
    <property type="entry name" value="Poly_Biosynth_Transport"/>
</dbReference>
<feature type="transmembrane region" description="Helical" evidence="6">
    <location>
        <begin position="131"/>
        <end position="152"/>
    </location>
</feature>
<evidence type="ECO:0000256" key="5">
    <source>
        <dbReference type="ARBA" id="ARBA00023136"/>
    </source>
</evidence>
<sequence>MTKSEVSQALQRIARGTGIVFIGTVISMFFGFLNRAIIARYFSTSEYGTFNLALTVLSVVLVIVTLGFQNSLPREIAFYKKRKPSRIKELISTAMIIVTLNSVVWMTILILGAEGISRIFNEDGLNLALKIMAFTLPFSALTTTVISVSHGFGRVREKVYFQNIAPPVAFLILILVGILMKFPFTYVFFAYVLSQTVTFLALSIDVRKVKLFEFRFLISLKIAKDLINFSIPLMLTGILGFIMNWTDTLMLGYYISSEVVGIYSAATPLARLITIVLASTSTIYTPIVTTLYAEEKTEAMRRVYQILTKWTFLITLPLFSAMLLFPETIISSLFGNRYVPAALALQILSLGFMFHTFLGLNGLSLIVIGDTNANLISNIFAAVFNIVLNIILIPVYGLDGAALATTISYFIVNILKSYWLYKKTGIHPFSRNYMKSLIISIVLLGLIKILYPKTGDILHVFFTLLLFMGSYFILILLSRSVDIEDIELMKTIEKKFHIPFLGKLLRLIERFVSFTN</sequence>
<dbReference type="EMBL" id="CP000855">
    <property type="protein sequence ID" value="ACJ17192.1"/>
    <property type="molecule type" value="Genomic_DNA"/>
</dbReference>
<dbReference type="GO" id="GO:0005886">
    <property type="term" value="C:plasma membrane"/>
    <property type="evidence" value="ECO:0007669"/>
    <property type="project" value="UniProtKB-SubCell"/>
</dbReference>
<proteinExistence type="predicted"/>
<keyword evidence="4 6" id="KW-1133">Transmembrane helix</keyword>
<evidence type="ECO:0000256" key="1">
    <source>
        <dbReference type="ARBA" id="ARBA00004651"/>
    </source>
</evidence>
<dbReference type="Pfam" id="PF01943">
    <property type="entry name" value="Polysacc_synt"/>
    <property type="match status" value="1"/>
</dbReference>
<dbReference type="HOGENOM" id="CLU_022017_5_1_2"/>
<protein>
    <submittedName>
        <fullName evidence="7">Polysaccharide biosynthesis related protein</fullName>
    </submittedName>
</protein>
<accession>B6YUW4</accession>
<feature type="transmembrane region" description="Helical" evidence="6">
    <location>
        <begin position="90"/>
        <end position="111"/>
    </location>
</feature>
<dbReference type="Proteomes" id="UP000002727">
    <property type="component" value="Chromosome"/>
</dbReference>
<dbReference type="PANTHER" id="PTHR30250:SF27">
    <property type="entry name" value="POLYSACCHARIDE BIOSYNTHESIS PROTEIN"/>
    <property type="match status" value="1"/>
</dbReference>
<feature type="transmembrane region" description="Helical" evidence="6">
    <location>
        <begin position="306"/>
        <end position="325"/>
    </location>
</feature>
<dbReference type="AlphaFoldDB" id="B6YUW4"/>
<gene>
    <name evidence="7" type="ordered locus">TON_1702</name>
</gene>
<feature type="transmembrane region" description="Helical" evidence="6">
    <location>
        <begin position="159"/>
        <end position="180"/>
    </location>
</feature>
<feature type="transmembrane region" description="Helical" evidence="6">
    <location>
        <begin position="375"/>
        <end position="396"/>
    </location>
</feature>
<name>B6YUW4_THEON</name>
<evidence type="ECO:0000256" key="4">
    <source>
        <dbReference type="ARBA" id="ARBA00022989"/>
    </source>
</evidence>
<feature type="transmembrane region" description="Helical" evidence="6">
    <location>
        <begin position="226"/>
        <end position="245"/>
    </location>
</feature>
<dbReference type="STRING" id="523850.TON_1702"/>
<feature type="transmembrane region" description="Helical" evidence="6">
    <location>
        <begin position="186"/>
        <end position="206"/>
    </location>
</feature>
<reference evidence="7 8" key="1">
    <citation type="journal article" date="2008" name="J. Bacteriol.">
        <title>The complete genome sequence of Thermococcus onnurineus NA1 reveals a mixed heterotrophic and carboxydotrophic metabolism.</title>
        <authorList>
            <person name="Lee H.S."/>
            <person name="Kang S.G."/>
            <person name="Bae S.S."/>
            <person name="Lim J.K."/>
            <person name="Cho Y."/>
            <person name="Kim Y.J."/>
            <person name="Jeon J.H."/>
            <person name="Cha S.S."/>
            <person name="Kwon K.K."/>
            <person name="Kim H.T."/>
            <person name="Park C.J."/>
            <person name="Lee H.W."/>
            <person name="Kim S.I."/>
            <person name="Chun J."/>
            <person name="Colwell R.R."/>
            <person name="Kim S.J."/>
            <person name="Lee J.H."/>
        </authorList>
    </citation>
    <scope>NUCLEOTIDE SEQUENCE [LARGE SCALE GENOMIC DNA]</scope>
    <source>
        <strain evidence="7 8">NA1</strain>
    </source>
</reference>
<organism evidence="7 8">
    <name type="scientific">Thermococcus onnurineus (strain NA1)</name>
    <dbReference type="NCBI Taxonomy" id="523850"/>
    <lineage>
        <taxon>Archaea</taxon>
        <taxon>Methanobacteriati</taxon>
        <taxon>Methanobacteriota</taxon>
        <taxon>Thermococci</taxon>
        <taxon>Thermococcales</taxon>
        <taxon>Thermococcaceae</taxon>
        <taxon>Thermococcus</taxon>
    </lineage>
</organism>
<comment type="subcellular location">
    <subcellularLocation>
        <location evidence="1">Cell membrane</location>
        <topology evidence="1">Multi-pass membrane protein</topology>
    </subcellularLocation>
</comment>
<feature type="transmembrane region" description="Helical" evidence="6">
    <location>
        <begin position="20"/>
        <end position="42"/>
    </location>
</feature>
<feature type="transmembrane region" description="Helical" evidence="6">
    <location>
        <begin position="48"/>
        <end position="69"/>
    </location>
</feature>
<feature type="transmembrane region" description="Helical" evidence="6">
    <location>
        <begin position="433"/>
        <end position="451"/>
    </location>
</feature>
<evidence type="ECO:0000313" key="7">
    <source>
        <dbReference type="EMBL" id="ACJ17192.1"/>
    </source>
</evidence>
<dbReference type="eggNOG" id="arCOG02209">
    <property type="taxonomic scope" value="Archaea"/>
</dbReference>
<dbReference type="RefSeq" id="WP_012572664.1">
    <property type="nucleotide sequence ID" value="NC_011529.1"/>
</dbReference>